<accession>A0A1G8ZIM4</accession>
<dbReference type="STRING" id="2200.GCA_001571405_01374"/>
<evidence type="ECO:0000313" key="2">
    <source>
        <dbReference type="EMBL" id="SDK14434.1"/>
    </source>
</evidence>
<dbReference type="InterPro" id="IPR037523">
    <property type="entry name" value="VOC_core"/>
</dbReference>
<dbReference type="Pfam" id="PF22677">
    <property type="entry name" value="Ble-like_N"/>
    <property type="match status" value="1"/>
</dbReference>
<gene>
    <name evidence="2" type="ORF">SAMN04488571_104180</name>
</gene>
<dbReference type="InterPro" id="IPR029068">
    <property type="entry name" value="Glyas_Bleomycin-R_OHBP_Dase"/>
</dbReference>
<dbReference type="PANTHER" id="PTHR33993:SF2">
    <property type="entry name" value="VOC DOMAIN-CONTAINING PROTEIN"/>
    <property type="match status" value="1"/>
</dbReference>
<protein>
    <recommendedName>
        <fullName evidence="1">VOC domain-containing protein</fullName>
    </recommendedName>
</protein>
<dbReference type="InterPro" id="IPR052164">
    <property type="entry name" value="Anthracycline_SecMetBiosynth"/>
</dbReference>
<dbReference type="PANTHER" id="PTHR33993">
    <property type="entry name" value="GLYOXALASE-RELATED"/>
    <property type="match status" value="1"/>
</dbReference>
<organism evidence="2 3">
    <name type="scientific">Methanoculleus thermophilus</name>
    <dbReference type="NCBI Taxonomy" id="2200"/>
    <lineage>
        <taxon>Archaea</taxon>
        <taxon>Methanobacteriati</taxon>
        <taxon>Methanobacteriota</taxon>
        <taxon>Stenosarchaea group</taxon>
        <taxon>Methanomicrobia</taxon>
        <taxon>Methanomicrobiales</taxon>
        <taxon>Methanomicrobiaceae</taxon>
        <taxon>Methanoculleus</taxon>
    </lineage>
</organism>
<proteinExistence type="predicted"/>
<sequence length="119" mass="13135">MPKIVWFNIPAGDTGRARTFYEDVFAWRIRPFPGMEQEGYLEIETGGVGGEIIPRAHAGEPLTVFIGVPSVEEYAARVQKAGGRVVIPKRAVPGRGYFVICEDTEQNRLGLWESDPTAA</sequence>
<evidence type="ECO:0000313" key="3">
    <source>
        <dbReference type="Proteomes" id="UP000326500"/>
    </source>
</evidence>
<dbReference type="CDD" id="cd07247">
    <property type="entry name" value="SgaA_N_like"/>
    <property type="match status" value="1"/>
</dbReference>
<dbReference type="AlphaFoldDB" id="A0A1G8ZIM4"/>
<dbReference type="RefSeq" id="WP_066957371.1">
    <property type="nucleotide sequence ID" value="NZ_BCNX01000007.1"/>
</dbReference>
<feature type="domain" description="VOC" evidence="1">
    <location>
        <begin position="3"/>
        <end position="114"/>
    </location>
</feature>
<dbReference type="OrthoDB" id="134577at2157"/>
<dbReference type="SUPFAM" id="SSF54593">
    <property type="entry name" value="Glyoxalase/Bleomycin resistance protein/Dihydroxybiphenyl dioxygenase"/>
    <property type="match status" value="1"/>
</dbReference>
<dbReference type="Gene3D" id="3.10.180.10">
    <property type="entry name" value="2,3-Dihydroxybiphenyl 1,2-Dioxygenase, domain 1"/>
    <property type="match status" value="1"/>
</dbReference>
<dbReference type="Proteomes" id="UP000326500">
    <property type="component" value="Unassembled WGS sequence"/>
</dbReference>
<evidence type="ECO:0000259" key="1">
    <source>
        <dbReference type="PROSITE" id="PS51819"/>
    </source>
</evidence>
<dbReference type="InterPro" id="IPR053863">
    <property type="entry name" value="Glyoxy/Ble-like_N"/>
</dbReference>
<dbReference type="PROSITE" id="PS51819">
    <property type="entry name" value="VOC"/>
    <property type="match status" value="1"/>
</dbReference>
<name>A0A1G8ZIM4_9EURY</name>
<reference evidence="2 3" key="1">
    <citation type="submission" date="2016-10" db="EMBL/GenBank/DDBJ databases">
        <authorList>
            <person name="Varghese N."/>
            <person name="Submissions S."/>
        </authorList>
    </citation>
    <scope>NUCLEOTIDE SEQUENCE [LARGE SCALE GENOMIC DNA]</scope>
    <source>
        <strain evidence="2 3">DSM 2373</strain>
    </source>
</reference>
<keyword evidence="3" id="KW-1185">Reference proteome</keyword>
<dbReference type="EMBL" id="FNFT01000004">
    <property type="protein sequence ID" value="SDK14434.1"/>
    <property type="molecule type" value="Genomic_DNA"/>
</dbReference>